<keyword evidence="3" id="KW-1185">Reference proteome</keyword>
<comment type="caution">
    <text evidence="2">The sequence shown here is derived from an EMBL/GenBank/DDBJ whole genome shotgun (WGS) entry which is preliminary data.</text>
</comment>
<evidence type="ECO:0000313" key="3">
    <source>
        <dbReference type="Proteomes" id="UP001592528"/>
    </source>
</evidence>
<feature type="compositionally biased region" description="Polar residues" evidence="1">
    <location>
        <begin position="1"/>
        <end position="16"/>
    </location>
</feature>
<dbReference type="Proteomes" id="UP001592528">
    <property type="component" value="Unassembled WGS sequence"/>
</dbReference>
<gene>
    <name evidence="2" type="ORF">ACEZDJ_00865</name>
</gene>
<dbReference type="RefSeq" id="WP_157623618.1">
    <property type="nucleotide sequence ID" value="NZ_JBHEZZ010000001.1"/>
</dbReference>
<feature type="region of interest" description="Disordered" evidence="1">
    <location>
        <begin position="1"/>
        <end position="55"/>
    </location>
</feature>
<accession>A0ABV6UEG4</accession>
<evidence type="ECO:0000313" key="2">
    <source>
        <dbReference type="EMBL" id="MFC1399842.1"/>
    </source>
</evidence>
<proteinExistence type="predicted"/>
<evidence type="ECO:0000256" key="1">
    <source>
        <dbReference type="SAM" id="MobiDB-lite"/>
    </source>
</evidence>
<name>A0ABV6UEG4_9ACTN</name>
<reference evidence="2 3" key="1">
    <citation type="submission" date="2024-09" db="EMBL/GenBank/DDBJ databases">
        <authorList>
            <person name="Lee S.D."/>
        </authorList>
    </citation>
    <scope>NUCLEOTIDE SEQUENCE [LARGE SCALE GENOMIC DNA]</scope>
    <source>
        <strain evidence="2 3">N1-5</strain>
    </source>
</reference>
<sequence>MTTPQNDATESDSTATGEAESTSAEVVVEELTSDDTASAEGTDAVVDPDRVRSQE</sequence>
<organism evidence="2 3">
    <name type="scientific">Streptacidiphilus cavernicola</name>
    <dbReference type="NCBI Taxonomy" id="3342716"/>
    <lineage>
        <taxon>Bacteria</taxon>
        <taxon>Bacillati</taxon>
        <taxon>Actinomycetota</taxon>
        <taxon>Actinomycetes</taxon>
        <taxon>Kitasatosporales</taxon>
        <taxon>Streptomycetaceae</taxon>
        <taxon>Streptacidiphilus</taxon>
    </lineage>
</organism>
<protein>
    <submittedName>
        <fullName evidence="2">Uncharacterized protein</fullName>
    </submittedName>
</protein>
<dbReference type="EMBL" id="JBHEZZ010000001">
    <property type="protein sequence ID" value="MFC1399842.1"/>
    <property type="molecule type" value="Genomic_DNA"/>
</dbReference>